<dbReference type="InterPro" id="IPR012337">
    <property type="entry name" value="RNaseH-like_sf"/>
</dbReference>
<dbReference type="AlphaFoldDB" id="A0A6L5YAG1"/>
<dbReference type="Gene3D" id="3.30.420.10">
    <property type="entry name" value="Ribonuclease H-like superfamily/Ribonuclease H"/>
    <property type="match status" value="1"/>
</dbReference>
<name>A0A6L5YAG1_9BACT</name>
<evidence type="ECO:0000259" key="1">
    <source>
        <dbReference type="SMART" id="SM00479"/>
    </source>
</evidence>
<dbReference type="FunFam" id="3.30.420.10:FF:000045">
    <property type="entry name" value="3'-5' exonuclease DinG"/>
    <property type="match status" value="1"/>
</dbReference>
<dbReference type="RefSeq" id="WP_154528377.1">
    <property type="nucleotide sequence ID" value="NZ_VUNH01000003.1"/>
</dbReference>
<dbReference type="Proteomes" id="UP000473699">
    <property type="component" value="Unassembled WGS sequence"/>
</dbReference>
<organism evidence="2 3">
    <name type="scientific">Pyramidobacter porci</name>
    <dbReference type="NCBI Taxonomy" id="2605789"/>
    <lineage>
        <taxon>Bacteria</taxon>
        <taxon>Thermotogati</taxon>
        <taxon>Synergistota</taxon>
        <taxon>Synergistia</taxon>
        <taxon>Synergistales</taxon>
        <taxon>Dethiosulfovibrionaceae</taxon>
        <taxon>Pyramidobacter</taxon>
    </lineage>
</organism>
<dbReference type="PANTHER" id="PTHR30231">
    <property type="entry name" value="DNA POLYMERASE III SUBUNIT EPSILON"/>
    <property type="match status" value="1"/>
</dbReference>
<keyword evidence="2" id="KW-0269">Exonuclease</keyword>
<dbReference type="CDD" id="cd06127">
    <property type="entry name" value="DEDDh"/>
    <property type="match status" value="1"/>
</dbReference>
<dbReference type="InterPro" id="IPR013520">
    <property type="entry name" value="Ribonucl_H"/>
</dbReference>
<feature type="domain" description="Exonuclease" evidence="1">
    <location>
        <begin position="14"/>
        <end position="183"/>
    </location>
</feature>
<proteinExistence type="predicted"/>
<comment type="caution">
    <text evidence="2">The sequence shown here is derived from an EMBL/GenBank/DDBJ whole genome shotgun (WGS) entry which is preliminary data.</text>
</comment>
<protein>
    <submittedName>
        <fullName evidence="2">3'-5' exonuclease</fullName>
    </submittedName>
</protein>
<reference evidence="2 3" key="1">
    <citation type="submission" date="2019-08" db="EMBL/GenBank/DDBJ databases">
        <title>In-depth cultivation of the pig gut microbiome towards novel bacterial diversity and tailored functional studies.</title>
        <authorList>
            <person name="Wylensek D."/>
            <person name="Hitch T.C.A."/>
            <person name="Clavel T."/>
        </authorList>
    </citation>
    <scope>NUCLEOTIDE SEQUENCE [LARGE SCALE GENOMIC DNA]</scope>
    <source>
        <strain evidence="2 3">SM-530-WT-4B</strain>
    </source>
</reference>
<keyword evidence="2" id="KW-0540">Nuclease</keyword>
<dbReference type="SUPFAM" id="SSF53098">
    <property type="entry name" value="Ribonuclease H-like"/>
    <property type="match status" value="1"/>
</dbReference>
<dbReference type="GO" id="GO:0005829">
    <property type="term" value="C:cytosol"/>
    <property type="evidence" value="ECO:0007669"/>
    <property type="project" value="TreeGrafter"/>
</dbReference>
<dbReference type="GO" id="GO:0008408">
    <property type="term" value="F:3'-5' exonuclease activity"/>
    <property type="evidence" value="ECO:0007669"/>
    <property type="project" value="TreeGrafter"/>
</dbReference>
<dbReference type="InterPro" id="IPR036397">
    <property type="entry name" value="RNaseH_sf"/>
</dbReference>
<evidence type="ECO:0000313" key="3">
    <source>
        <dbReference type="Proteomes" id="UP000473699"/>
    </source>
</evidence>
<evidence type="ECO:0000313" key="2">
    <source>
        <dbReference type="EMBL" id="MST55284.1"/>
    </source>
</evidence>
<dbReference type="PANTHER" id="PTHR30231:SF41">
    <property type="entry name" value="DNA POLYMERASE III SUBUNIT EPSILON"/>
    <property type="match status" value="1"/>
</dbReference>
<accession>A0A6L5YAG1</accession>
<dbReference type="GO" id="GO:0003676">
    <property type="term" value="F:nucleic acid binding"/>
    <property type="evidence" value="ECO:0007669"/>
    <property type="project" value="InterPro"/>
</dbReference>
<keyword evidence="3" id="KW-1185">Reference proteome</keyword>
<gene>
    <name evidence="2" type="ORF">FYJ74_04435</name>
</gene>
<dbReference type="Pfam" id="PF00929">
    <property type="entry name" value="RNase_T"/>
    <property type="match status" value="1"/>
</dbReference>
<sequence>MSREADIFLPAEKGYVVLDVESQGYARFCPIEISAVRFAPDGQCLDAYSSLVRPRVARVSRYVSDLTGITTDMVRRAPLPREVIGSLRDFIGDSVIVGHAVAENDLPIIDHFCQELYHDRLENLYVDTFYWAQALFPALGTGHYNLKALAEHFVIDAQTFHRAEADCRTTARLYQILHDTAQRLPDAERVQVLHDFAHKNDPKKPVRKSAKGTAKKTSGSVIDYNSLPVFEAGDEKAAVIHLWHARKQICVEVRFAGSVPDAADKFMDRHRECLWQAYLPNLRVADNISLPVLAQLWKILRAQGCRLYRRANVRFEGLEGHEVKKGGAAKNRSCRRKRKTEPSAAACAGSD</sequence>
<dbReference type="EMBL" id="VUNH01000003">
    <property type="protein sequence ID" value="MST55284.1"/>
    <property type="molecule type" value="Genomic_DNA"/>
</dbReference>
<keyword evidence="2" id="KW-0378">Hydrolase</keyword>
<dbReference type="SMART" id="SM00479">
    <property type="entry name" value="EXOIII"/>
    <property type="match status" value="1"/>
</dbReference>
<dbReference type="GO" id="GO:0045004">
    <property type="term" value="P:DNA replication proofreading"/>
    <property type="evidence" value="ECO:0007669"/>
    <property type="project" value="TreeGrafter"/>
</dbReference>